<evidence type="ECO:0000313" key="2">
    <source>
        <dbReference type="Proteomes" id="UP000785200"/>
    </source>
</evidence>
<name>A0A9P6VMV3_9HELO</name>
<accession>A0A9P6VMV3</accession>
<protein>
    <submittedName>
        <fullName evidence="1">Uncharacterized protein</fullName>
    </submittedName>
</protein>
<dbReference type="AlphaFoldDB" id="A0A9P6VMV3"/>
<evidence type="ECO:0000313" key="1">
    <source>
        <dbReference type="EMBL" id="KAG0651251.1"/>
    </source>
</evidence>
<gene>
    <name evidence="1" type="ORF">D0Z07_1716</name>
</gene>
<sequence>MPLPYLFVRTNPWRWPRSTNPYMCSLSIQNLLYAYDAMAYRQDMCSNTLRAGTGYSAGLSSDG</sequence>
<dbReference type="Proteomes" id="UP000785200">
    <property type="component" value="Unassembled WGS sequence"/>
</dbReference>
<reference evidence="1" key="1">
    <citation type="submission" date="2019-07" db="EMBL/GenBank/DDBJ databases">
        <title>Hyphodiscus hymeniophilus genome sequencing and assembly.</title>
        <authorList>
            <person name="Kramer G."/>
            <person name="Nodwell J."/>
        </authorList>
    </citation>
    <scope>NUCLEOTIDE SEQUENCE</scope>
    <source>
        <strain evidence="1">ATCC 34498</strain>
    </source>
</reference>
<dbReference type="EMBL" id="VNKQ01000004">
    <property type="protein sequence ID" value="KAG0651251.1"/>
    <property type="molecule type" value="Genomic_DNA"/>
</dbReference>
<proteinExistence type="predicted"/>
<organism evidence="1 2">
    <name type="scientific">Hyphodiscus hymeniophilus</name>
    <dbReference type="NCBI Taxonomy" id="353542"/>
    <lineage>
        <taxon>Eukaryota</taxon>
        <taxon>Fungi</taxon>
        <taxon>Dikarya</taxon>
        <taxon>Ascomycota</taxon>
        <taxon>Pezizomycotina</taxon>
        <taxon>Leotiomycetes</taxon>
        <taxon>Helotiales</taxon>
        <taxon>Hyphodiscaceae</taxon>
        <taxon>Hyphodiscus</taxon>
    </lineage>
</organism>
<keyword evidence="2" id="KW-1185">Reference proteome</keyword>
<comment type="caution">
    <text evidence="1">The sequence shown here is derived from an EMBL/GenBank/DDBJ whole genome shotgun (WGS) entry which is preliminary data.</text>
</comment>